<feature type="compositionally biased region" description="Low complexity" evidence="1">
    <location>
        <begin position="46"/>
        <end position="61"/>
    </location>
</feature>
<dbReference type="OrthoDB" id="119268at2759"/>
<dbReference type="InterPro" id="IPR056866">
    <property type="entry name" value="Znf_WRKY19"/>
</dbReference>
<dbReference type="AlphaFoldDB" id="A0A9W7CKF4"/>
<sequence>MDVRDKLTLAHPTSTFNNPRVITPSGLPVVRPFLNFAVGPTVSPVSRSATSSTTMQQQLSSENSSEFINNTDDFKDKAALSFILSSSDSESDTEDPCSKNRGSHTSTAVAKRKRTVLPSTSETTAPVRKGSKFCTVEGCTSRAKHAKRCWKHGGSVKCKVPDCVNRAKSKGVCWSHGGGTVCSFESCDTIAVSNGFCWAHGGGKRCQVPNCSKPAYERTQNYCQTHFEELSGAAATATT</sequence>
<feature type="region of interest" description="Disordered" evidence="1">
    <location>
        <begin position="85"/>
        <end position="126"/>
    </location>
</feature>
<evidence type="ECO:0000313" key="4">
    <source>
        <dbReference type="Proteomes" id="UP001165121"/>
    </source>
</evidence>
<feature type="domain" description="WRKY19-like zinc finger" evidence="2">
    <location>
        <begin position="157"/>
        <end position="178"/>
    </location>
</feature>
<evidence type="ECO:0000259" key="2">
    <source>
        <dbReference type="Pfam" id="PF24906"/>
    </source>
</evidence>
<evidence type="ECO:0000256" key="1">
    <source>
        <dbReference type="SAM" id="MobiDB-lite"/>
    </source>
</evidence>
<organism evidence="3 4">
    <name type="scientific">Phytophthora fragariaefolia</name>
    <dbReference type="NCBI Taxonomy" id="1490495"/>
    <lineage>
        <taxon>Eukaryota</taxon>
        <taxon>Sar</taxon>
        <taxon>Stramenopiles</taxon>
        <taxon>Oomycota</taxon>
        <taxon>Peronosporomycetes</taxon>
        <taxon>Peronosporales</taxon>
        <taxon>Peronosporaceae</taxon>
        <taxon>Phytophthora</taxon>
    </lineage>
</organism>
<dbReference type="Proteomes" id="UP001165121">
    <property type="component" value="Unassembled WGS sequence"/>
</dbReference>
<dbReference type="EMBL" id="BSXT01000833">
    <property type="protein sequence ID" value="GMF34782.1"/>
    <property type="molecule type" value="Genomic_DNA"/>
</dbReference>
<reference evidence="3" key="1">
    <citation type="submission" date="2023-04" db="EMBL/GenBank/DDBJ databases">
        <title>Phytophthora fragariaefolia NBRC 109709.</title>
        <authorList>
            <person name="Ichikawa N."/>
            <person name="Sato H."/>
            <person name="Tonouchi N."/>
        </authorList>
    </citation>
    <scope>NUCLEOTIDE SEQUENCE</scope>
    <source>
        <strain evidence="3">NBRC 109709</strain>
    </source>
</reference>
<dbReference type="Pfam" id="PF24906">
    <property type="entry name" value="Zf_WRKY19"/>
    <property type="match status" value="2"/>
</dbReference>
<feature type="region of interest" description="Disordered" evidence="1">
    <location>
        <begin position="43"/>
        <end position="68"/>
    </location>
</feature>
<dbReference type="PANTHER" id="PTHR31827:SF1">
    <property type="entry name" value="EMB|CAB89363.1"/>
    <property type="match status" value="1"/>
</dbReference>
<protein>
    <submittedName>
        <fullName evidence="3">Unnamed protein product</fullName>
    </submittedName>
</protein>
<name>A0A9W7CKF4_9STRA</name>
<evidence type="ECO:0000313" key="3">
    <source>
        <dbReference type="EMBL" id="GMF34782.1"/>
    </source>
</evidence>
<dbReference type="PANTHER" id="PTHR31827">
    <property type="entry name" value="EMB|CAB89363.1"/>
    <property type="match status" value="1"/>
</dbReference>
<accession>A0A9W7CKF4</accession>
<feature type="domain" description="WRKY19-like zinc finger" evidence="2">
    <location>
        <begin position="179"/>
        <end position="202"/>
    </location>
</feature>
<comment type="caution">
    <text evidence="3">The sequence shown here is derived from an EMBL/GenBank/DDBJ whole genome shotgun (WGS) entry which is preliminary data.</text>
</comment>
<keyword evidence="4" id="KW-1185">Reference proteome</keyword>
<proteinExistence type="predicted"/>
<gene>
    <name evidence="3" type="ORF">Pfra01_000903000</name>
</gene>